<dbReference type="InterPro" id="IPR014034">
    <property type="entry name" value="Ferritin_CS"/>
</dbReference>
<dbReference type="CDD" id="cd01056">
    <property type="entry name" value="Euk_Ferritin"/>
    <property type="match status" value="1"/>
</dbReference>
<keyword evidence="2 5" id="KW-0409">Iron storage</keyword>
<evidence type="ECO:0000256" key="2">
    <source>
        <dbReference type="ARBA" id="ARBA00022434"/>
    </source>
</evidence>
<evidence type="ECO:0000256" key="1">
    <source>
        <dbReference type="ARBA" id="ARBA00007513"/>
    </source>
</evidence>
<dbReference type="PANTHER" id="PTHR11431">
    <property type="entry name" value="FERRITIN"/>
    <property type="match status" value="1"/>
</dbReference>
<comment type="function">
    <text evidence="5">Stores iron in a soluble, non-toxic, readily available form. Important for iron homeostasis. Iron is taken up in the ferrous form and deposited as ferric hydroxides after oxidation.</text>
</comment>
<dbReference type="InterPro" id="IPR009078">
    <property type="entry name" value="Ferritin-like_SF"/>
</dbReference>
<dbReference type="InterPro" id="IPR012347">
    <property type="entry name" value="Ferritin-like"/>
</dbReference>
<sequence>MGFLDAGIAESLSDKLTVAYSDNLSVAGLAFLETELPPPALWPGARLRPPTPSTMGRLRGGRWRPRPRRCWAHTRDVRAAIPSVLESPDLVPTPASEVRQNNRPECEAAVNNHAALEFHALFQCLAVAFYLNRDDVALKHFSRFFLLGSHEHSKTAESLMFLQKERGGRVSFLGIRKPESQEWESGLQAMQDTLHLEKCVNQSLLDLYQLATESCDADLCHFLETGYLDQQVKFIKELEDHVSNLSNAGSPEGGLADDVLDKLTLGHGDMED</sequence>
<accession>A0ABN9A271</accession>
<keyword evidence="8" id="KW-1185">Reference proteome</keyword>
<feature type="domain" description="Ferritin-like diiron" evidence="6">
    <location>
        <begin position="100"/>
        <end position="249"/>
    </location>
</feature>
<name>A0ABN9A271_RANTA</name>
<dbReference type="Pfam" id="PF00210">
    <property type="entry name" value="Ferritin"/>
    <property type="match status" value="1"/>
</dbReference>
<dbReference type="SUPFAM" id="SSF47240">
    <property type="entry name" value="Ferritin-like"/>
    <property type="match status" value="1"/>
</dbReference>
<evidence type="ECO:0000259" key="6">
    <source>
        <dbReference type="PROSITE" id="PS50905"/>
    </source>
</evidence>
<evidence type="ECO:0000256" key="4">
    <source>
        <dbReference type="ARBA" id="ARBA00023004"/>
    </source>
</evidence>
<reference evidence="7" key="1">
    <citation type="submission" date="2023-04" db="EMBL/GenBank/DDBJ databases">
        <authorList>
            <consortium name="ELIXIR-Norway"/>
        </authorList>
    </citation>
    <scope>NUCLEOTIDE SEQUENCE [LARGE SCALE GENOMIC DNA]</scope>
</reference>
<dbReference type="PROSITE" id="PS50905">
    <property type="entry name" value="FERRITIN_LIKE"/>
    <property type="match status" value="1"/>
</dbReference>
<dbReference type="PANTHER" id="PTHR11431:SF97">
    <property type="entry name" value="FERRITIN HEAVY POLYPEPTIDE-LIKE 17-RELATED"/>
    <property type="match status" value="1"/>
</dbReference>
<protein>
    <recommendedName>
        <fullName evidence="5">Ferritin</fullName>
    </recommendedName>
</protein>
<gene>
    <name evidence="7" type="ORF">MRATA1EN1_LOCUS29302</name>
</gene>
<evidence type="ECO:0000256" key="3">
    <source>
        <dbReference type="ARBA" id="ARBA00022723"/>
    </source>
</evidence>
<evidence type="ECO:0000256" key="5">
    <source>
        <dbReference type="RuleBase" id="RU361145"/>
    </source>
</evidence>
<evidence type="ECO:0000313" key="8">
    <source>
        <dbReference type="Proteomes" id="UP001176941"/>
    </source>
</evidence>
<comment type="similarity">
    <text evidence="1 5">Belongs to the ferritin family.</text>
</comment>
<keyword evidence="4 5" id="KW-0408">Iron</keyword>
<dbReference type="PROSITE" id="PS00204">
    <property type="entry name" value="FERRITIN_2"/>
    <property type="match status" value="1"/>
</dbReference>
<dbReference type="InterPro" id="IPR008331">
    <property type="entry name" value="Ferritin_DPS_dom"/>
</dbReference>
<keyword evidence="3 5" id="KW-0479">Metal-binding</keyword>
<dbReference type="Gene3D" id="1.20.1260.10">
    <property type="match status" value="1"/>
</dbReference>
<evidence type="ECO:0000313" key="7">
    <source>
        <dbReference type="EMBL" id="CAI9180340.1"/>
    </source>
</evidence>
<dbReference type="InterPro" id="IPR009040">
    <property type="entry name" value="Ferritin-like_diiron"/>
</dbReference>
<dbReference type="Proteomes" id="UP001176941">
    <property type="component" value="Chromosome X"/>
</dbReference>
<dbReference type="InterPro" id="IPR001519">
    <property type="entry name" value="Ferritin"/>
</dbReference>
<organism evidence="7 8">
    <name type="scientific">Rangifer tarandus platyrhynchus</name>
    <name type="common">Svalbard reindeer</name>
    <dbReference type="NCBI Taxonomy" id="3082113"/>
    <lineage>
        <taxon>Eukaryota</taxon>
        <taxon>Metazoa</taxon>
        <taxon>Chordata</taxon>
        <taxon>Craniata</taxon>
        <taxon>Vertebrata</taxon>
        <taxon>Euteleostomi</taxon>
        <taxon>Mammalia</taxon>
        <taxon>Eutheria</taxon>
        <taxon>Laurasiatheria</taxon>
        <taxon>Artiodactyla</taxon>
        <taxon>Ruminantia</taxon>
        <taxon>Pecora</taxon>
        <taxon>Cervidae</taxon>
        <taxon>Odocoileinae</taxon>
        <taxon>Rangifer</taxon>
    </lineage>
</organism>
<dbReference type="EMBL" id="OX460343">
    <property type="protein sequence ID" value="CAI9180340.1"/>
    <property type="molecule type" value="Genomic_DNA"/>
</dbReference>
<proteinExistence type="inferred from homology"/>